<dbReference type="GO" id="GO:0008049">
    <property type="term" value="P:male courtship behavior"/>
    <property type="evidence" value="ECO:0007669"/>
    <property type="project" value="TreeGrafter"/>
</dbReference>
<dbReference type="GO" id="GO:0030424">
    <property type="term" value="C:axon"/>
    <property type="evidence" value="ECO:0007669"/>
    <property type="project" value="TreeGrafter"/>
</dbReference>
<comment type="caution">
    <text evidence="9">The sequence shown here is derived from an EMBL/GenBank/DDBJ whole genome shotgun (WGS) entry which is preliminary data.</text>
</comment>
<dbReference type="PANTHER" id="PTHR21143:SF123">
    <property type="entry name" value="GUSTATORY RECEPTOR FOR SUGAR TASTE 43A-RELATED"/>
    <property type="match status" value="1"/>
</dbReference>
<dbReference type="AlphaFoldDB" id="A0A482W2Z8"/>
<dbReference type="GO" id="GO:0007635">
    <property type="term" value="P:chemosensory behavior"/>
    <property type="evidence" value="ECO:0007669"/>
    <property type="project" value="TreeGrafter"/>
</dbReference>
<name>A0A482W2Z8_ASBVE</name>
<feature type="transmembrane region" description="Helical" evidence="8">
    <location>
        <begin position="48"/>
        <end position="67"/>
    </location>
</feature>
<dbReference type="GO" id="GO:0043025">
    <property type="term" value="C:neuronal cell body"/>
    <property type="evidence" value="ECO:0007669"/>
    <property type="project" value="TreeGrafter"/>
</dbReference>
<keyword evidence="10" id="KW-1185">Reference proteome</keyword>
<gene>
    <name evidence="9" type="ORF">BDFB_013601</name>
</gene>
<proteinExistence type="inferred from homology"/>
<dbReference type="InterPro" id="IPR013604">
    <property type="entry name" value="7TM_chemorcpt"/>
</dbReference>
<dbReference type="Pfam" id="PF08395">
    <property type="entry name" value="7tm_7"/>
    <property type="match status" value="1"/>
</dbReference>
<evidence type="ECO:0000256" key="2">
    <source>
        <dbReference type="ARBA" id="ARBA00022475"/>
    </source>
</evidence>
<keyword evidence="3 8" id="KW-0812">Transmembrane</keyword>
<organism evidence="9 10">
    <name type="scientific">Asbolus verrucosus</name>
    <name type="common">Desert ironclad beetle</name>
    <dbReference type="NCBI Taxonomy" id="1661398"/>
    <lineage>
        <taxon>Eukaryota</taxon>
        <taxon>Metazoa</taxon>
        <taxon>Ecdysozoa</taxon>
        <taxon>Arthropoda</taxon>
        <taxon>Hexapoda</taxon>
        <taxon>Insecta</taxon>
        <taxon>Pterygota</taxon>
        <taxon>Neoptera</taxon>
        <taxon>Endopterygota</taxon>
        <taxon>Coleoptera</taxon>
        <taxon>Polyphaga</taxon>
        <taxon>Cucujiformia</taxon>
        <taxon>Tenebrionidae</taxon>
        <taxon>Pimeliinae</taxon>
        <taxon>Asbolus</taxon>
    </lineage>
</organism>
<protein>
    <recommendedName>
        <fullName evidence="8">Gustatory receptor</fullName>
    </recommendedName>
</protein>
<keyword evidence="2 8" id="KW-1003">Cell membrane</keyword>
<feature type="transmembrane region" description="Helical" evidence="8">
    <location>
        <begin position="174"/>
        <end position="191"/>
    </location>
</feature>
<dbReference type="GO" id="GO:0005886">
    <property type="term" value="C:plasma membrane"/>
    <property type="evidence" value="ECO:0007669"/>
    <property type="project" value="UniProtKB-SubCell"/>
</dbReference>
<dbReference type="GO" id="GO:0007165">
    <property type="term" value="P:signal transduction"/>
    <property type="evidence" value="ECO:0007669"/>
    <property type="project" value="UniProtKB-KW"/>
</dbReference>
<comment type="function">
    <text evidence="8">Gustatory receptor which mediates acceptance or avoidance behavior, depending on its substrates.</text>
</comment>
<dbReference type="OrthoDB" id="6478931at2759"/>
<evidence type="ECO:0000313" key="10">
    <source>
        <dbReference type="Proteomes" id="UP000292052"/>
    </source>
</evidence>
<evidence type="ECO:0000256" key="8">
    <source>
        <dbReference type="RuleBase" id="RU363108"/>
    </source>
</evidence>
<sequence length="379" mass="44174">MKHEIHVNAELLKTLSPILKLSRIMGLCSVTYRENHSGYTIKWSWKMYIFNCVTMTIFTIWSLWGLIDDMRSLTVADIGFKGLFDCFVAAFDIGDIFSAGFYFVVSSPHRFKYLKKIVKNFEKIDTIIPSTSVKKIWKQSIFLNGSVLVFMLFLYIFDLFVWDNMTWLGFLRYFPFYVSYTIVIIHELQYWQVVNLTKERILTLNSKIEANFDTIRYSSIRRILTVYDYISDVVNKINNCFNLSLSIIVFSAYVHLVFCPYEVVVLVSSSSDSFLRYGHLLWMIVHIARLLLIIEVCHNCKMELKKTRTLIFKLSTCELEKNAIKELGTLIFKLTQKKIKFSSYGLSKIGRYLLIAVSCQFGLFILGGSSSSQCKNEYF</sequence>
<accession>A0A482W2Z8</accession>
<evidence type="ECO:0000256" key="4">
    <source>
        <dbReference type="ARBA" id="ARBA00022989"/>
    </source>
</evidence>
<feature type="transmembrane region" description="Helical" evidence="8">
    <location>
        <begin position="141"/>
        <end position="162"/>
    </location>
</feature>
<dbReference type="GO" id="GO:0050909">
    <property type="term" value="P:sensory perception of taste"/>
    <property type="evidence" value="ECO:0007669"/>
    <property type="project" value="InterPro"/>
</dbReference>
<keyword evidence="4 8" id="KW-1133">Transmembrane helix</keyword>
<feature type="transmembrane region" description="Helical" evidence="8">
    <location>
        <begin position="245"/>
        <end position="267"/>
    </location>
</feature>
<evidence type="ECO:0000313" key="9">
    <source>
        <dbReference type="EMBL" id="RZC39434.1"/>
    </source>
</evidence>
<reference evidence="9 10" key="1">
    <citation type="submission" date="2017-03" db="EMBL/GenBank/DDBJ databases">
        <title>Genome of the blue death feigning beetle - Asbolus verrucosus.</title>
        <authorList>
            <person name="Rider S.D."/>
        </authorList>
    </citation>
    <scope>NUCLEOTIDE SEQUENCE [LARGE SCALE GENOMIC DNA]</scope>
    <source>
        <strain evidence="9">Butters</strain>
        <tissue evidence="9">Head and leg muscle</tissue>
    </source>
</reference>
<evidence type="ECO:0000256" key="3">
    <source>
        <dbReference type="ARBA" id="ARBA00022692"/>
    </source>
</evidence>
<dbReference type="GO" id="GO:0030425">
    <property type="term" value="C:dendrite"/>
    <property type="evidence" value="ECO:0007669"/>
    <property type="project" value="TreeGrafter"/>
</dbReference>
<feature type="transmembrane region" description="Helical" evidence="8">
    <location>
        <begin position="87"/>
        <end position="105"/>
    </location>
</feature>
<comment type="similarity">
    <text evidence="8">Belongs to the insect chemoreceptor superfamily. Gustatory receptor (GR) family.</text>
</comment>
<dbReference type="PANTHER" id="PTHR21143">
    <property type="entry name" value="INVERTEBRATE GUSTATORY RECEPTOR"/>
    <property type="match status" value="1"/>
</dbReference>
<evidence type="ECO:0000256" key="6">
    <source>
        <dbReference type="ARBA" id="ARBA00023170"/>
    </source>
</evidence>
<feature type="transmembrane region" description="Helical" evidence="8">
    <location>
        <begin position="349"/>
        <end position="369"/>
    </location>
</feature>
<evidence type="ECO:0000256" key="7">
    <source>
        <dbReference type="ARBA" id="ARBA00023224"/>
    </source>
</evidence>
<feature type="transmembrane region" description="Helical" evidence="8">
    <location>
        <begin position="279"/>
        <end position="298"/>
    </location>
</feature>
<dbReference type="Proteomes" id="UP000292052">
    <property type="component" value="Unassembled WGS sequence"/>
</dbReference>
<keyword evidence="7 8" id="KW-0807">Transducer</keyword>
<evidence type="ECO:0000256" key="1">
    <source>
        <dbReference type="ARBA" id="ARBA00004651"/>
    </source>
</evidence>
<keyword evidence="6 8" id="KW-0675">Receptor</keyword>
<dbReference type="EMBL" id="QDEB01034561">
    <property type="protein sequence ID" value="RZC39434.1"/>
    <property type="molecule type" value="Genomic_DNA"/>
</dbReference>
<comment type="subcellular location">
    <subcellularLocation>
        <location evidence="1 8">Cell membrane</location>
        <topology evidence="1 8">Multi-pass membrane protein</topology>
    </subcellularLocation>
</comment>
<keyword evidence="5 8" id="KW-0472">Membrane</keyword>
<evidence type="ECO:0000256" key="5">
    <source>
        <dbReference type="ARBA" id="ARBA00023136"/>
    </source>
</evidence>